<dbReference type="PANTHER" id="PTHR24401">
    <property type="entry name" value="SI:CH211-243P7.3-RELATED"/>
    <property type="match status" value="1"/>
</dbReference>
<dbReference type="PANTHER" id="PTHR24401:SF29">
    <property type="entry name" value="SI:CH211-243P7.3-RELATED"/>
    <property type="match status" value="1"/>
</dbReference>
<accession>A0A9N7V1G5</accession>
<dbReference type="Proteomes" id="UP001153269">
    <property type="component" value="Unassembled WGS sequence"/>
</dbReference>
<dbReference type="AlphaFoldDB" id="A0A9N7V1G5"/>
<dbReference type="EMBL" id="CADEAL010002552">
    <property type="protein sequence ID" value="CAB1440974.1"/>
    <property type="molecule type" value="Genomic_DNA"/>
</dbReference>
<sequence length="251" mass="28117">MSVLTESEGDGLLPMADGKAPPRVLYVDRDCCSVAGRCKTAQMFGEWDQLVVRLDVWHLMRRLARGVTNDSHPLYGLFMSRLSFAIFERDAEDVTCLQEARQSPLDPTSRELSRHCRRRTRGAEETERLIQELLESMWDVTDGMGVPLIDRPMMEDIWIMQRRHLRCIQDPPGVLLYAKTGEVTRGGVVLPVYRCARVLPPPPVPVHSGHVCQRPPPPCCEGLVGGTRTVPELRWPAVPSSPPRAATVPSC</sequence>
<evidence type="ECO:0000313" key="2">
    <source>
        <dbReference type="Proteomes" id="UP001153269"/>
    </source>
</evidence>
<reference evidence="1" key="1">
    <citation type="submission" date="2020-03" db="EMBL/GenBank/DDBJ databases">
        <authorList>
            <person name="Weist P."/>
        </authorList>
    </citation>
    <scope>NUCLEOTIDE SEQUENCE</scope>
</reference>
<organism evidence="1 2">
    <name type="scientific">Pleuronectes platessa</name>
    <name type="common">European plaice</name>
    <dbReference type="NCBI Taxonomy" id="8262"/>
    <lineage>
        <taxon>Eukaryota</taxon>
        <taxon>Metazoa</taxon>
        <taxon>Chordata</taxon>
        <taxon>Craniata</taxon>
        <taxon>Vertebrata</taxon>
        <taxon>Euteleostomi</taxon>
        <taxon>Actinopterygii</taxon>
        <taxon>Neopterygii</taxon>
        <taxon>Teleostei</taxon>
        <taxon>Neoteleostei</taxon>
        <taxon>Acanthomorphata</taxon>
        <taxon>Carangaria</taxon>
        <taxon>Pleuronectiformes</taxon>
        <taxon>Pleuronectoidei</taxon>
        <taxon>Pleuronectidae</taxon>
        <taxon>Pleuronectes</taxon>
    </lineage>
</organism>
<proteinExistence type="predicted"/>
<protein>
    <submittedName>
        <fullName evidence="1">Uncharacterized protein</fullName>
    </submittedName>
</protein>
<keyword evidence="2" id="KW-1185">Reference proteome</keyword>
<evidence type="ECO:0000313" key="1">
    <source>
        <dbReference type="EMBL" id="CAB1440974.1"/>
    </source>
</evidence>
<gene>
    <name evidence="1" type="ORF">PLEPLA_LOCUS28766</name>
</gene>
<comment type="caution">
    <text evidence="1">The sequence shown here is derived from an EMBL/GenBank/DDBJ whole genome shotgun (WGS) entry which is preliminary data.</text>
</comment>
<name>A0A9N7V1G5_PLEPL</name>